<evidence type="ECO:0000313" key="1">
    <source>
        <dbReference type="EMBL" id="ORZ02082.1"/>
    </source>
</evidence>
<dbReference type="STRING" id="90262.A0A1X2HR83"/>
<dbReference type="EMBL" id="MCGE01000054">
    <property type="protein sequence ID" value="ORZ02082.1"/>
    <property type="molecule type" value="Genomic_DNA"/>
</dbReference>
<protein>
    <submittedName>
        <fullName evidence="1">Endonuclease/exonuclease/phosphatase</fullName>
    </submittedName>
</protein>
<proteinExistence type="predicted"/>
<keyword evidence="1" id="KW-0269">Exonuclease</keyword>
<dbReference type="InterPro" id="IPR036691">
    <property type="entry name" value="Endo/exonu/phosph_ase_sf"/>
</dbReference>
<dbReference type="OrthoDB" id="2208582at2759"/>
<keyword evidence="1" id="KW-0378">Hydrolase</keyword>
<dbReference type="AlphaFoldDB" id="A0A1X2HR83"/>
<comment type="caution">
    <text evidence="1">The sequence shown here is derived from an EMBL/GenBank/DDBJ whole genome shotgun (WGS) entry which is preliminary data.</text>
</comment>
<keyword evidence="2" id="KW-1185">Reference proteome</keyword>
<reference evidence="1 2" key="1">
    <citation type="submission" date="2016-07" db="EMBL/GenBank/DDBJ databases">
        <title>Pervasive Adenine N6-methylation of Active Genes in Fungi.</title>
        <authorList>
            <consortium name="DOE Joint Genome Institute"/>
            <person name="Mondo S.J."/>
            <person name="Dannebaum R.O."/>
            <person name="Kuo R.C."/>
            <person name="Labutti K."/>
            <person name="Haridas S."/>
            <person name="Kuo A."/>
            <person name="Salamov A."/>
            <person name="Ahrendt S.R."/>
            <person name="Lipzen A."/>
            <person name="Sullivan W."/>
            <person name="Andreopoulos W.B."/>
            <person name="Clum A."/>
            <person name="Lindquist E."/>
            <person name="Daum C."/>
            <person name="Ramamoorthy G.K."/>
            <person name="Gryganskyi A."/>
            <person name="Culley D."/>
            <person name="Magnuson J.K."/>
            <person name="James T.Y."/>
            <person name="O'Malley M.A."/>
            <person name="Stajich J.E."/>
            <person name="Spatafora J.W."/>
            <person name="Visel A."/>
            <person name="Grigoriev I.V."/>
        </authorList>
    </citation>
    <scope>NUCLEOTIDE SEQUENCE [LARGE SCALE GENOMIC DNA]</scope>
    <source>
        <strain evidence="1 2">NRRL 1336</strain>
    </source>
</reference>
<gene>
    <name evidence="1" type="ORF">BCR42DRAFT_338887</name>
</gene>
<feature type="non-terminal residue" evidence="1">
    <location>
        <position position="517"/>
    </location>
</feature>
<evidence type="ECO:0000313" key="2">
    <source>
        <dbReference type="Proteomes" id="UP000193560"/>
    </source>
</evidence>
<dbReference type="Gene3D" id="3.60.10.10">
    <property type="entry name" value="Endonuclease/exonuclease/phosphatase"/>
    <property type="match status" value="1"/>
</dbReference>
<accession>A0A1X2HR83</accession>
<keyword evidence="1" id="KW-0255">Endonuclease</keyword>
<sequence length="517" mass="58518">MLHTKPIIFKMGSLNCRGLIKTALPQTRTDMIRHLYSQSLSLLAVQESHATETHQPTLNKYFPNQNQTLWTSDCGLISFSPEYQIQPIPFTNDSRCLAAKVTHSTNLFHPFFVLVIYAPANSPTARQRFFNNLTANLQSPDSPLPLDNLVILGDFNYSFISTNRTLGLIGEWSRLLSSHFTNCLSINSDNYLLPTFFHAVAHHPPTIDHIFASHSLSQTVQSSSVEFLSPTWTDHCLLTSTFHLNPSVPIGKGVWRANPLYTSHDFFQTSLDQHLTQLVPSLNSYTPQVQWEKIKLSVKRFIMRYGKNHSNWRSKKLKTLQSGRNALIRTKSDSPSITHQIAWHNKLIAHLQTELVTISQIRSHTRWLENSEKSPKYLASKIRSRQIRQNMAALQNPASTLSTDRSSDPEKMKQYAASFYQTLFAKEPIQQASVDTILSHITPSERLSPHQQCQLTRPYTLQDLTQQAARCSTNSSPGLDGLGYSYLSLLFSHSLVAPIVLQVYNDALSGKGFPDSW</sequence>
<dbReference type="GO" id="GO:0004527">
    <property type="term" value="F:exonuclease activity"/>
    <property type="evidence" value="ECO:0007669"/>
    <property type="project" value="UniProtKB-KW"/>
</dbReference>
<keyword evidence="1" id="KW-0540">Nuclease</keyword>
<dbReference type="Proteomes" id="UP000193560">
    <property type="component" value="Unassembled WGS sequence"/>
</dbReference>
<dbReference type="SUPFAM" id="SSF56219">
    <property type="entry name" value="DNase I-like"/>
    <property type="match status" value="1"/>
</dbReference>
<dbReference type="GO" id="GO:0004519">
    <property type="term" value="F:endonuclease activity"/>
    <property type="evidence" value="ECO:0007669"/>
    <property type="project" value="UniProtKB-KW"/>
</dbReference>
<organism evidence="1 2">
    <name type="scientific">Absidia repens</name>
    <dbReference type="NCBI Taxonomy" id="90262"/>
    <lineage>
        <taxon>Eukaryota</taxon>
        <taxon>Fungi</taxon>
        <taxon>Fungi incertae sedis</taxon>
        <taxon>Mucoromycota</taxon>
        <taxon>Mucoromycotina</taxon>
        <taxon>Mucoromycetes</taxon>
        <taxon>Mucorales</taxon>
        <taxon>Cunninghamellaceae</taxon>
        <taxon>Absidia</taxon>
    </lineage>
</organism>
<name>A0A1X2HR83_9FUNG</name>